<dbReference type="Proteomes" id="UP000473014">
    <property type="component" value="Unassembled WGS sequence"/>
</dbReference>
<sequence>MTYHQRREQAAAEATAFLRENDDRTSAERAAIDAIDQRMWILWHANNRDLGVILVLSRAGLLRDPADEARRAQADLVMGRAAAREHRADRIAAGRYCALIEEAADRLEAGEDPALIATRMRAARNEIDRRREKDRRDEEQP</sequence>
<evidence type="ECO:0000313" key="1">
    <source>
        <dbReference type="EMBL" id="MTE20321.1"/>
    </source>
</evidence>
<keyword evidence="2" id="KW-1185">Reference proteome</keyword>
<protein>
    <submittedName>
        <fullName evidence="1">Uncharacterized protein</fullName>
    </submittedName>
</protein>
<dbReference type="OrthoDB" id="9908736at2"/>
<dbReference type="RefSeq" id="WP_155071430.1">
    <property type="nucleotide sequence ID" value="NZ_WIXO01000001.1"/>
</dbReference>
<reference evidence="1 2" key="1">
    <citation type="submission" date="2019-11" db="EMBL/GenBank/DDBJ databases">
        <authorList>
            <person name="Yuan L."/>
        </authorList>
    </citation>
    <scope>NUCLEOTIDE SEQUENCE [LARGE SCALE GENOMIC DNA]</scope>
    <source>
        <strain evidence="1 2">TRM43335</strain>
    </source>
</reference>
<proteinExistence type="predicted"/>
<evidence type="ECO:0000313" key="2">
    <source>
        <dbReference type="Proteomes" id="UP000473014"/>
    </source>
</evidence>
<name>A0A6G2BDG1_9ACTN</name>
<gene>
    <name evidence="1" type="ORF">F0L17_14630</name>
</gene>
<dbReference type="EMBL" id="WIXO01000001">
    <property type="protein sequence ID" value="MTE20321.1"/>
    <property type="molecule type" value="Genomic_DNA"/>
</dbReference>
<comment type="caution">
    <text evidence="1">The sequence shown here is derived from an EMBL/GenBank/DDBJ whole genome shotgun (WGS) entry which is preliminary data.</text>
</comment>
<organism evidence="1 2">
    <name type="scientific">Streptomyces taklimakanensis</name>
    <dbReference type="NCBI Taxonomy" id="2569853"/>
    <lineage>
        <taxon>Bacteria</taxon>
        <taxon>Bacillati</taxon>
        <taxon>Actinomycetota</taxon>
        <taxon>Actinomycetes</taxon>
        <taxon>Kitasatosporales</taxon>
        <taxon>Streptomycetaceae</taxon>
        <taxon>Streptomyces</taxon>
    </lineage>
</organism>
<accession>A0A6G2BDG1</accession>
<dbReference type="AlphaFoldDB" id="A0A6G2BDG1"/>